<dbReference type="RefSeq" id="WP_284369681.1">
    <property type="nucleotide sequence ID" value="NZ_BSNJ01000001.1"/>
</dbReference>
<organism evidence="2 3">
    <name type="scientific">Algimonas porphyrae</name>
    <dbReference type="NCBI Taxonomy" id="1128113"/>
    <lineage>
        <taxon>Bacteria</taxon>
        <taxon>Pseudomonadati</taxon>
        <taxon>Pseudomonadota</taxon>
        <taxon>Alphaproteobacteria</taxon>
        <taxon>Maricaulales</taxon>
        <taxon>Robiginitomaculaceae</taxon>
        <taxon>Algimonas</taxon>
    </lineage>
</organism>
<sequence>MPKVHVARSKLINAPANQVYPAIANMDQWEAWSPWLIMEPDAVVTVSDDGQSYRWEGVRVGEGDMRITDTVPNRSARYDLTFLKPFKSTAKVGMDLEDVEGGTKITWSMDSQLPFFMFFMKRMMESFIGMDYERGLNLLKDYVEDGEIHSRLNFLGPRDYAGCDYIGIRRACTLDDMPQLMQQDFERLGPWAAQNGLDPASMFCIYHDFNPMKGHCDYTAAVPYSDIPADMPADFITGSQAATRLYTLEHVGPYEHLGNAWSAMHNLIRAKEIKVVKNYHPFETYGNSPQDTDSKELITHINFAVH</sequence>
<keyword evidence="3" id="KW-1185">Reference proteome</keyword>
<gene>
    <name evidence="2" type="ORF">GCM10007854_07120</name>
</gene>
<proteinExistence type="predicted"/>
<dbReference type="EMBL" id="BSNJ01000001">
    <property type="protein sequence ID" value="GLQ19757.1"/>
    <property type="molecule type" value="Genomic_DNA"/>
</dbReference>
<dbReference type="InterPro" id="IPR029442">
    <property type="entry name" value="GyrI-like"/>
</dbReference>
<dbReference type="InterPro" id="IPR023393">
    <property type="entry name" value="START-like_dom_sf"/>
</dbReference>
<dbReference type="SUPFAM" id="SSF55136">
    <property type="entry name" value="Probable bacterial effector-binding domain"/>
    <property type="match status" value="1"/>
</dbReference>
<dbReference type="InterPro" id="IPR011256">
    <property type="entry name" value="Reg_factor_effector_dom_sf"/>
</dbReference>
<evidence type="ECO:0000313" key="3">
    <source>
        <dbReference type="Proteomes" id="UP001161390"/>
    </source>
</evidence>
<dbReference type="Pfam" id="PF06445">
    <property type="entry name" value="GyrI-like"/>
    <property type="match status" value="1"/>
</dbReference>
<comment type="caution">
    <text evidence="2">The sequence shown here is derived from an EMBL/GenBank/DDBJ whole genome shotgun (WGS) entry which is preliminary data.</text>
</comment>
<dbReference type="Pfam" id="PF10604">
    <property type="entry name" value="Polyketide_cyc2"/>
    <property type="match status" value="1"/>
</dbReference>
<dbReference type="Gene3D" id="3.20.80.10">
    <property type="entry name" value="Regulatory factor, effector binding domain"/>
    <property type="match status" value="1"/>
</dbReference>
<reference evidence="2" key="2">
    <citation type="submission" date="2023-01" db="EMBL/GenBank/DDBJ databases">
        <title>Draft genome sequence of Algimonas porphyrae strain NBRC 108216.</title>
        <authorList>
            <person name="Sun Q."/>
            <person name="Mori K."/>
        </authorList>
    </citation>
    <scope>NUCLEOTIDE SEQUENCE</scope>
    <source>
        <strain evidence="2">NBRC 108216</strain>
    </source>
</reference>
<protein>
    <submittedName>
        <fullName evidence="2">Transcriptional regulator</fullName>
    </submittedName>
</protein>
<dbReference type="Gene3D" id="3.30.530.20">
    <property type="match status" value="1"/>
</dbReference>
<dbReference type="CDD" id="cd07818">
    <property type="entry name" value="SRPBCC_1"/>
    <property type="match status" value="1"/>
</dbReference>
<dbReference type="SUPFAM" id="SSF55961">
    <property type="entry name" value="Bet v1-like"/>
    <property type="match status" value="1"/>
</dbReference>
<evidence type="ECO:0000259" key="1">
    <source>
        <dbReference type="SMART" id="SM00871"/>
    </source>
</evidence>
<reference evidence="2" key="1">
    <citation type="journal article" date="2014" name="Int. J. Syst. Evol. Microbiol.">
        <title>Complete genome of a new Firmicutes species belonging to the dominant human colonic microbiota ('Ruminococcus bicirculans') reveals two chromosomes and a selective capacity to utilize plant glucans.</title>
        <authorList>
            <consortium name="NISC Comparative Sequencing Program"/>
            <person name="Wegmann U."/>
            <person name="Louis P."/>
            <person name="Goesmann A."/>
            <person name="Henrissat B."/>
            <person name="Duncan S.H."/>
            <person name="Flint H.J."/>
        </authorList>
    </citation>
    <scope>NUCLEOTIDE SEQUENCE</scope>
    <source>
        <strain evidence="2">NBRC 108216</strain>
    </source>
</reference>
<accession>A0ABQ5UYG3</accession>
<dbReference type="InterPro" id="IPR010499">
    <property type="entry name" value="AraC_E-bd"/>
</dbReference>
<dbReference type="InterPro" id="IPR019587">
    <property type="entry name" value="Polyketide_cyclase/dehydratase"/>
</dbReference>
<dbReference type="Proteomes" id="UP001161390">
    <property type="component" value="Unassembled WGS sequence"/>
</dbReference>
<name>A0ABQ5UYG3_9PROT</name>
<evidence type="ECO:0000313" key="2">
    <source>
        <dbReference type="EMBL" id="GLQ19757.1"/>
    </source>
</evidence>
<feature type="domain" description="AraC effector-binding" evidence="1">
    <location>
        <begin position="155"/>
        <end position="306"/>
    </location>
</feature>
<dbReference type="SMART" id="SM00871">
    <property type="entry name" value="AraC_E_bind"/>
    <property type="match status" value="1"/>
</dbReference>